<name>A0A1G2DBF6_9BACT</name>
<keyword evidence="1" id="KW-0812">Transmembrane</keyword>
<accession>A0A1G2DBF6</accession>
<dbReference type="Pfam" id="PF04392">
    <property type="entry name" value="ABC_sub_bind"/>
    <property type="match status" value="1"/>
</dbReference>
<evidence type="ECO:0000313" key="3">
    <source>
        <dbReference type="Proteomes" id="UP000178636"/>
    </source>
</evidence>
<sequence length="343" mass="37742">MMNGKYTMWGVIVVLLVGLFVGWKYMGNPPSAPSDPTASTGVSENMPYAGKKVMYIDSYHAGYDWSDGVTRGVEKTFEGTGVDLKIVRMDTKNNPGEEFKKAAGLKAKTEIEAFMPDVLIVSDDNAFKYVVVAYYKDATLPVVFSGLNWDAGLYGAPFTNTTGMVEVSLTPQIIDHLKEYAKGTRIGFLSANNETEQKNLTYYEKLFSIKFSKSYLVKNMAEWKTAFTKLQTESDVFIFENNAGISDWNDDEAEAYALENSKVPVGTTNPWTMKESLLGITKVPDEQGEWAAGAALQILSGVSPGTIPLVKNKQGALYVNFKIADVLGIKFSPSLLKNAEVIK</sequence>
<proteinExistence type="predicted"/>
<evidence type="ECO:0008006" key="4">
    <source>
        <dbReference type="Google" id="ProtNLM"/>
    </source>
</evidence>
<organism evidence="2 3">
    <name type="scientific">Candidatus Lloydbacteria bacterium RIFCSPHIGHO2_02_FULL_54_17</name>
    <dbReference type="NCBI Taxonomy" id="1798664"/>
    <lineage>
        <taxon>Bacteria</taxon>
        <taxon>Candidatus Lloydiibacteriota</taxon>
    </lineage>
</organism>
<dbReference type="EMBL" id="MHLO01000042">
    <property type="protein sequence ID" value="OGZ10967.1"/>
    <property type="molecule type" value="Genomic_DNA"/>
</dbReference>
<dbReference type="Gene3D" id="3.40.50.2300">
    <property type="match status" value="2"/>
</dbReference>
<keyword evidence="1" id="KW-0472">Membrane</keyword>
<dbReference type="PANTHER" id="PTHR35271">
    <property type="entry name" value="ABC TRANSPORTER, SUBSTRATE-BINDING LIPOPROTEIN-RELATED"/>
    <property type="match status" value="1"/>
</dbReference>
<dbReference type="PANTHER" id="PTHR35271:SF1">
    <property type="entry name" value="ABC TRANSPORTER, SUBSTRATE-BINDING LIPOPROTEIN"/>
    <property type="match status" value="1"/>
</dbReference>
<evidence type="ECO:0000313" key="2">
    <source>
        <dbReference type="EMBL" id="OGZ10967.1"/>
    </source>
</evidence>
<gene>
    <name evidence="2" type="ORF">A3C93_04100</name>
</gene>
<protein>
    <recommendedName>
        <fullName evidence="4">ABC transporter substrate-binding protein</fullName>
    </recommendedName>
</protein>
<comment type="caution">
    <text evidence="2">The sequence shown here is derived from an EMBL/GenBank/DDBJ whole genome shotgun (WGS) entry which is preliminary data.</text>
</comment>
<reference evidence="2 3" key="1">
    <citation type="journal article" date="2016" name="Nat. Commun.">
        <title>Thousands of microbial genomes shed light on interconnected biogeochemical processes in an aquifer system.</title>
        <authorList>
            <person name="Anantharaman K."/>
            <person name="Brown C.T."/>
            <person name="Hug L.A."/>
            <person name="Sharon I."/>
            <person name="Castelle C.J."/>
            <person name="Probst A.J."/>
            <person name="Thomas B.C."/>
            <person name="Singh A."/>
            <person name="Wilkins M.J."/>
            <person name="Karaoz U."/>
            <person name="Brodie E.L."/>
            <person name="Williams K.H."/>
            <person name="Hubbard S.S."/>
            <person name="Banfield J.F."/>
        </authorList>
    </citation>
    <scope>NUCLEOTIDE SEQUENCE [LARGE SCALE GENOMIC DNA]</scope>
</reference>
<dbReference type="Proteomes" id="UP000178636">
    <property type="component" value="Unassembled WGS sequence"/>
</dbReference>
<dbReference type="InterPro" id="IPR007487">
    <property type="entry name" value="ABC_transpt-TYRBP-like"/>
</dbReference>
<evidence type="ECO:0000256" key="1">
    <source>
        <dbReference type="SAM" id="Phobius"/>
    </source>
</evidence>
<dbReference type="STRING" id="1798664.A3C93_04100"/>
<keyword evidence="1" id="KW-1133">Transmembrane helix</keyword>
<dbReference type="AlphaFoldDB" id="A0A1G2DBF6"/>
<feature type="transmembrane region" description="Helical" evidence="1">
    <location>
        <begin position="6"/>
        <end position="23"/>
    </location>
</feature>